<keyword evidence="2" id="KW-1185">Reference proteome</keyword>
<proteinExistence type="predicted"/>
<evidence type="ECO:0000313" key="2">
    <source>
        <dbReference type="Proteomes" id="UP001057402"/>
    </source>
</evidence>
<accession>A0ACB9RT35</accession>
<dbReference type="Proteomes" id="UP001057402">
    <property type="component" value="Chromosome 3"/>
</dbReference>
<reference evidence="2" key="1">
    <citation type="journal article" date="2023" name="Front. Plant Sci.">
        <title>Chromosomal-level genome assembly of Melastoma candidum provides insights into trichome evolution.</title>
        <authorList>
            <person name="Zhong Y."/>
            <person name="Wu W."/>
            <person name="Sun C."/>
            <person name="Zou P."/>
            <person name="Liu Y."/>
            <person name="Dai S."/>
            <person name="Zhou R."/>
        </authorList>
    </citation>
    <scope>NUCLEOTIDE SEQUENCE [LARGE SCALE GENOMIC DNA]</scope>
</reference>
<name>A0ACB9RT35_9MYRT</name>
<organism evidence="1 2">
    <name type="scientific">Melastoma candidum</name>
    <dbReference type="NCBI Taxonomy" id="119954"/>
    <lineage>
        <taxon>Eukaryota</taxon>
        <taxon>Viridiplantae</taxon>
        <taxon>Streptophyta</taxon>
        <taxon>Embryophyta</taxon>
        <taxon>Tracheophyta</taxon>
        <taxon>Spermatophyta</taxon>
        <taxon>Magnoliopsida</taxon>
        <taxon>eudicotyledons</taxon>
        <taxon>Gunneridae</taxon>
        <taxon>Pentapetalae</taxon>
        <taxon>rosids</taxon>
        <taxon>malvids</taxon>
        <taxon>Myrtales</taxon>
        <taxon>Melastomataceae</taxon>
        <taxon>Melastomatoideae</taxon>
        <taxon>Melastomateae</taxon>
        <taxon>Melastoma</taxon>
    </lineage>
</organism>
<gene>
    <name evidence="1" type="ORF">MLD38_007888</name>
</gene>
<protein>
    <submittedName>
        <fullName evidence="1">Uncharacterized protein</fullName>
    </submittedName>
</protein>
<evidence type="ECO:0000313" key="1">
    <source>
        <dbReference type="EMBL" id="KAI4381860.1"/>
    </source>
</evidence>
<sequence>MVLSRGYPTEFASYFHNYSSLQFDYLKKTLRISSSVKVFSLTMAPVLACLLPSKTLIGNRAERMEGKVGGLLQILLEREFRASCYFWYFIKAKNPVTNEPTISKEVLVCYLVRTSPGQVGHQEGQLYLRGGTPGLLELTQTCPTLT</sequence>
<dbReference type="EMBL" id="CM042882">
    <property type="protein sequence ID" value="KAI4381860.1"/>
    <property type="molecule type" value="Genomic_DNA"/>
</dbReference>
<comment type="caution">
    <text evidence="1">The sequence shown here is derived from an EMBL/GenBank/DDBJ whole genome shotgun (WGS) entry which is preliminary data.</text>
</comment>